<protein>
    <recommendedName>
        <fullName evidence="3">Secreted protein</fullName>
    </recommendedName>
</protein>
<sequence>MLGMTLLVAFTVATCAEAEPAQSQDDIYQQEQAPADVLPSHIANGAEVQNWDEESSRLLASHDGHQFFLLRSTTEGNCLVSVDQTPPQTWVAACSPSGRIGMSGPAGVRAELDLEGFDEDVPPLEGWSRPVPELQVLVPRSADRP</sequence>
<evidence type="ECO:0000313" key="2">
    <source>
        <dbReference type="Proteomes" id="UP001501204"/>
    </source>
</evidence>
<name>A0ABP4WC58_9MICC</name>
<accession>A0ABP4WC58</accession>
<proteinExistence type="predicted"/>
<evidence type="ECO:0008006" key="3">
    <source>
        <dbReference type="Google" id="ProtNLM"/>
    </source>
</evidence>
<dbReference type="Proteomes" id="UP001501204">
    <property type="component" value="Unassembled WGS sequence"/>
</dbReference>
<comment type="caution">
    <text evidence="1">The sequence shown here is derived from an EMBL/GenBank/DDBJ whole genome shotgun (WGS) entry which is preliminary data.</text>
</comment>
<evidence type="ECO:0000313" key="1">
    <source>
        <dbReference type="EMBL" id="GAA1749927.1"/>
    </source>
</evidence>
<reference evidence="2" key="1">
    <citation type="journal article" date="2019" name="Int. J. Syst. Evol. Microbiol.">
        <title>The Global Catalogue of Microorganisms (GCM) 10K type strain sequencing project: providing services to taxonomists for standard genome sequencing and annotation.</title>
        <authorList>
            <consortium name="The Broad Institute Genomics Platform"/>
            <consortium name="The Broad Institute Genome Sequencing Center for Infectious Disease"/>
            <person name="Wu L."/>
            <person name="Ma J."/>
        </authorList>
    </citation>
    <scope>NUCLEOTIDE SEQUENCE [LARGE SCALE GENOMIC DNA]</scope>
    <source>
        <strain evidence="2">JCM 14735</strain>
    </source>
</reference>
<gene>
    <name evidence="1" type="ORF">GCM10009767_06060</name>
</gene>
<keyword evidence="2" id="KW-1185">Reference proteome</keyword>
<dbReference type="EMBL" id="BAAAOA010000007">
    <property type="protein sequence ID" value="GAA1749927.1"/>
    <property type="molecule type" value="Genomic_DNA"/>
</dbReference>
<organism evidence="1 2">
    <name type="scientific">Kocuria aegyptia</name>
    <dbReference type="NCBI Taxonomy" id="330943"/>
    <lineage>
        <taxon>Bacteria</taxon>
        <taxon>Bacillati</taxon>
        <taxon>Actinomycetota</taxon>
        <taxon>Actinomycetes</taxon>
        <taxon>Micrococcales</taxon>
        <taxon>Micrococcaceae</taxon>
        <taxon>Kocuria</taxon>
    </lineage>
</organism>